<sequence>MVLTFTSNMMARTAAISDIAAWDVDDIDSGSQALVLALGEEQ</sequence>
<keyword evidence="2" id="KW-1185">Reference proteome</keyword>
<protein>
    <submittedName>
        <fullName evidence="1">Uncharacterized protein</fullName>
    </submittedName>
</protein>
<evidence type="ECO:0000313" key="2">
    <source>
        <dbReference type="Proteomes" id="UP001235547"/>
    </source>
</evidence>
<dbReference type="EMBL" id="CP120370">
    <property type="protein sequence ID" value="WEX81041.1"/>
    <property type="molecule type" value="Genomic_DNA"/>
</dbReference>
<dbReference type="Proteomes" id="UP001235547">
    <property type="component" value="Chromosome 2"/>
</dbReference>
<reference evidence="1 2" key="1">
    <citation type="submission" date="2023-03" db="EMBL/GenBank/DDBJ databases">
        <authorList>
            <person name="Kaur S."/>
            <person name="Espinosa-Saiz D."/>
            <person name="Velazquez E."/>
            <person name="Menendez E."/>
            <person name="diCenzo G.C."/>
        </authorList>
    </citation>
    <scope>NUCLEOTIDE SEQUENCE [LARGE SCALE GENOMIC DNA]</scope>
    <source>
        <strain evidence="1 2">LMG 27395</strain>
    </source>
</reference>
<name>A0ABY8CVN0_9HYPH</name>
<dbReference type="RefSeq" id="WP_280731775.1">
    <property type="nucleotide sequence ID" value="NZ_CP120367.1"/>
</dbReference>
<accession>A0ABY8CVN0</accession>
<proteinExistence type="predicted"/>
<organism evidence="1 2">
    <name type="scientific">Sinorhizobium numidicum</name>
    <dbReference type="NCBI Taxonomy" id="680248"/>
    <lineage>
        <taxon>Bacteria</taxon>
        <taxon>Pseudomonadati</taxon>
        <taxon>Pseudomonadota</taxon>
        <taxon>Alphaproteobacteria</taxon>
        <taxon>Hyphomicrobiales</taxon>
        <taxon>Rhizobiaceae</taxon>
        <taxon>Sinorhizobium/Ensifer group</taxon>
        <taxon>Sinorhizobium</taxon>
    </lineage>
</organism>
<evidence type="ECO:0000313" key="1">
    <source>
        <dbReference type="EMBL" id="WEX81041.1"/>
    </source>
</evidence>
<gene>
    <name evidence="1" type="ORF">PYH38_000381</name>
</gene>